<name>A0A7C9PLS2_9MICO</name>
<evidence type="ECO:0000313" key="3">
    <source>
        <dbReference type="Proteomes" id="UP000479756"/>
    </source>
</evidence>
<protein>
    <recommendedName>
        <fullName evidence="4">Signal peptidase I</fullName>
    </recommendedName>
</protein>
<comment type="caution">
    <text evidence="2">The sequence shown here is derived from an EMBL/GenBank/DDBJ whole genome shotgun (WGS) entry which is preliminary data.</text>
</comment>
<feature type="transmembrane region" description="Helical" evidence="1">
    <location>
        <begin position="67"/>
        <end position="92"/>
    </location>
</feature>
<dbReference type="RefSeq" id="WP_163472099.1">
    <property type="nucleotide sequence ID" value="NZ_JAAGWZ010000001.1"/>
</dbReference>
<proteinExistence type="predicted"/>
<reference evidence="2 3" key="1">
    <citation type="journal article" date="2014" name="Int. J. Syst. Evol. Microbiol.">
        <title>Description of Galbitalea soli gen. nov., sp. nov., and Frondihabitans sucicola sp. nov.</title>
        <authorList>
            <person name="Kim S.J."/>
            <person name="Lim J.M."/>
            <person name="Ahn J.H."/>
            <person name="Weon H.Y."/>
            <person name="Hamada M."/>
            <person name="Suzuki K."/>
            <person name="Ahn T.Y."/>
            <person name="Kwon S.W."/>
        </authorList>
    </citation>
    <scope>NUCLEOTIDE SEQUENCE [LARGE SCALE GENOMIC DNA]</scope>
    <source>
        <strain evidence="2 3">NBRC 108727</strain>
    </source>
</reference>
<evidence type="ECO:0000313" key="2">
    <source>
        <dbReference type="EMBL" id="NEM90453.1"/>
    </source>
</evidence>
<keyword evidence="1" id="KW-0472">Membrane</keyword>
<feature type="transmembrane region" description="Helical" evidence="1">
    <location>
        <begin position="104"/>
        <end position="121"/>
    </location>
</feature>
<dbReference type="Proteomes" id="UP000479756">
    <property type="component" value="Unassembled WGS sequence"/>
</dbReference>
<gene>
    <name evidence="2" type="ORF">G3T37_03685</name>
</gene>
<evidence type="ECO:0008006" key="4">
    <source>
        <dbReference type="Google" id="ProtNLM"/>
    </source>
</evidence>
<keyword evidence="1" id="KW-1133">Transmembrane helix</keyword>
<keyword evidence="1" id="KW-0812">Transmembrane</keyword>
<sequence>MNSDPYSGLNALINIILIAGYLVILLGAYVLTSISLMLFFRKVGVAPWAGWVPIYSTWKWLEVGGQAGAWSLLSLVPYANIVPFVLLAMGMYRTGIAFRKPSGWVVLGIFLPWLWCLLLAGRENVYEPSLITAAGFPPPRAGFGSVPRTPGA</sequence>
<dbReference type="InterPro" id="IPR043739">
    <property type="entry name" value="DUF5684"/>
</dbReference>
<organism evidence="2 3">
    <name type="scientific">Galbitalea soli</name>
    <dbReference type="NCBI Taxonomy" id="1268042"/>
    <lineage>
        <taxon>Bacteria</taxon>
        <taxon>Bacillati</taxon>
        <taxon>Actinomycetota</taxon>
        <taxon>Actinomycetes</taxon>
        <taxon>Micrococcales</taxon>
        <taxon>Microbacteriaceae</taxon>
        <taxon>Galbitalea</taxon>
    </lineage>
</organism>
<accession>A0A7C9PLS2</accession>
<evidence type="ECO:0000256" key="1">
    <source>
        <dbReference type="SAM" id="Phobius"/>
    </source>
</evidence>
<dbReference type="Pfam" id="PF18936">
    <property type="entry name" value="DUF5684"/>
    <property type="match status" value="1"/>
</dbReference>
<dbReference type="EMBL" id="JAAGWZ010000001">
    <property type="protein sequence ID" value="NEM90453.1"/>
    <property type="molecule type" value="Genomic_DNA"/>
</dbReference>
<dbReference type="AlphaFoldDB" id="A0A7C9PLS2"/>
<feature type="transmembrane region" description="Helical" evidence="1">
    <location>
        <begin position="12"/>
        <end position="31"/>
    </location>
</feature>
<keyword evidence="3" id="KW-1185">Reference proteome</keyword>